<evidence type="ECO:0000256" key="4">
    <source>
        <dbReference type="ARBA" id="ARBA00022989"/>
    </source>
</evidence>
<dbReference type="Gene3D" id="1.20.1740.10">
    <property type="entry name" value="Amino acid/polyamine transporter I"/>
    <property type="match status" value="1"/>
</dbReference>
<keyword evidence="5 6" id="KW-0472">Membrane</keyword>
<feature type="transmembrane region" description="Helical" evidence="6">
    <location>
        <begin position="20"/>
        <end position="41"/>
    </location>
</feature>
<feature type="transmembrane region" description="Helical" evidence="6">
    <location>
        <begin position="433"/>
        <end position="452"/>
    </location>
</feature>
<dbReference type="PIRSF" id="PIRSF006060">
    <property type="entry name" value="AA_transporter"/>
    <property type="match status" value="1"/>
</dbReference>
<feature type="transmembrane region" description="Helical" evidence="6">
    <location>
        <begin position="129"/>
        <end position="156"/>
    </location>
</feature>
<feature type="transmembrane region" description="Helical" evidence="6">
    <location>
        <begin position="163"/>
        <end position="184"/>
    </location>
</feature>
<feature type="transmembrane region" description="Helical" evidence="6">
    <location>
        <begin position="88"/>
        <end position="109"/>
    </location>
</feature>
<organism evidence="7 8">
    <name type="scientific">Anaerotignum lactatifermentans</name>
    <dbReference type="NCBI Taxonomy" id="160404"/>
    <lineage>
        <taxon>Bacteria</taxon>
        <taxon>Bacillati</taxon>
        <taxon>Bacillota</taxon>
        <taxon>Clostridia</taxon>
        <taxon>Lachnospirales</taxon>
        <taxon>Anaerotignaceae</taxon>
        <taxon>Anaerotignum</taxon>
    </lineage>
</organism>
<dbReference type="GO" id="GO:0005886">
    <property type="term" value="C:plasma membrane"/>
    <property type="evidence" value="ECO:0007669"/>
    <property type="project" value="UniProtKB-SubCell"/>
</dbReference>
<dbReference type="EMBL" id="NFHM01000001">
    <property type="protein sequence ID" value="OUN45529.1"/>
    <property type="molecule type" value="Genomic_DNA"/>
</dbReference>
<feature type="transmembrane region" description="Helical" evidence="6">
    <location>
        <begin position="406"/>
        <end position="427"/>
    </location>
</feature>
<evidence type="ECO:0000313" key="8">
    <source>
        <dbReference type="Proteomes" id="UP000195455"/>
    </source>
</evidence>
<dbReference type="InterPro" id="IPR050367">
    <property type="entry name" value="APC_superfamily"/>
</dbReference>
<dbReference type="PANTHER" id="PTHR42770:SF7">
    <property type="entry name" value="MEMBRANE PROTEIN"/>
    <property type="match status" value="1"/>
</dbReference>
<dbReference type="AlphaFoldDB" id="A0A1Y3UGN7"/>
<evidence type="ECO:0000256" key="1">
    <source>
        <dbReference type="ARBA" id="ARBA00004651"/>
    </source>
</evidence>
<feature type="transmembrane region" description="Helical" evidence="6">
    <location>
        <begin position="204"/>
        <end position="224"/>
    </location>
</feature>
<dbReference type="PANTHER" id="PTHR42770">
    <property type="entry name" value="AMINO ACID TRANSPORTER-RELATED"/>
    <property type="match status" value="1"/>
</dbReference>
<evidence type="ECO:0000313" key="7">
    <source>
        <dbReference type="EMBL" id="OUN45529.1"/>
    </source>
</evidence>
<keyword evidence="2" id="KW-1003">Cell membrane</keyword>
<dbReference type="GO" id="GO:0022857">
    <property type="term" value="F:transmembrane transporter activity"/>
    <property type="evidence" value="ECO:0007669"/>
    <property type="project" value="InterPro"/>
</dbReference>
<gene>
    <name evidence="7" type="ORF">B5G26_00420</name>
</gene>
<keyword evidence="3 6" id="KW-0812">Transmembrane</keyword>
<feature type="transmembrane region" description="Helical" evidence="6">
    <location>
        <begin position="362"/>
        <end position="385"/>
    </location>
</feature>
<feature type="transmembrane region" description="Helical" evidence="6">
    <location>
        <begin position="47"/>
        <end position="67"/>
    </location>
</feature>
<reference evidence="8" key="1">
    <citation type="submission" date="2017-04" db="EMBL/GenBank/DDBJ databases">
        <title>Function of individual gut microbiota members based on whole genome sequencing of pure cultures obtained from chicken caecum.</title>
        <authorList>
            <person name="Medvecky M."/>
            <person name="Cejkova D."/>
            <person name="Polansky O."/>
            <person name="Karasova D."/>
            <person name="Kubasova T."/>
            <person name="Cizek A."/>
            <person name="Rychlik I."/>
        </authorList>
    </citation>
    <scope>NUCLEOTIDE SEQUENCE [LARGE SCALE GENOMIC DNA]</scope>
    <source>
        <strain evidence="8">An75</strain>
    </source>
</reference>
<comment type="caution">
    <text evidence="7">The sequence shown here is derived from an EMBL/GenBank/DDBJ whole genome shotgun (WGS) entry which is preliminary data.</text>
</comment>
<feature type="transmembrane region" description="Helical" evidence="6">
    <location>
        <begin position="236"/>
        <end position="262"/>
    </location>
</feature>
<comment type="subcellular location">
    <subcellularLocation>
        <location evidence="1">Cell membrane</location>
        <topology evidence="1">Multi-pass membrane protein</topology>
    </subcellularLocation>
</comment>
<keyword evidence="4 6" id="KW-1133">Transmembrane helix</keyword>
<proteinExistence type="predicted"/>
<accession>A0A1Y3UGN7</accession>
<evidence type="ECO:0000256" key="6">
    <source>
        <dbReference type="SAM" id="Phobius"/>
    </source>
</evidence>
<protein>
    <recommendedName>
        <fullName evidence="9">Amino acid permease</fullName>
    </recommendedName>
</protein>
<evidence type="ECO:0000256" key="2">
    <source>
        <dbReference type="ARBA" id="ARBA00022475"/>
    </source>
</evidence>
<feature type="transmembrane region" description="Helical" evidence="6">
    <location>
        <begin position="287"/>
        <end position="316"/>
    </location>
</feature>
<sequence length="478" mass="51458">MLSMEKRESLSKTLKRGDIWAFAFGSIVGWGWVMLAGGWVISAGTVGAIIAFIIAAVLCGFVGMAYAELTPALPLAGGSMVWCYRASGYKFAWFSGWAIAFAYVAVAAWEGPAFASAVAYLIPLPEVGFLWNIAGFDVYVPFIIVSMAGTIFTMFCHYRGLKFAAIFNTIAAIALVAGGVIFFLGGVTLGDIANAAPAIRDGFGGISIVLVAAPAMFVGFDVIPQASEEMDYPIRQVGILVLFAIFLGVLWYIMMIVGTAFAAPADFLESASIPLADAASYVFNSKIFGTFIIIAGIGGILTSWNAMFVGSTRILFSMSRAKMLPTVFSKLHPKYGSPTAAITLVGVLGLISPLLGKNALGWFVDASSFGTVVAYLTVSISFVMLRKKEPELKRPWKAPGGYFTGFMAIVSCLFFIVLYLPIGPGALEWPYEWGMVLLWVIIGIILVIVNKIQFGTVTEAERELLLFGEEYARPEKLK</sequence>
<evidence type="ECO:0008006" key="9">
    <source>
        <dbReference type="Google" id="ProtNLM"/>
    </source>
</evidence>
<feature type="transmembrane region" description="Helical" evidence="6">
    <location>
        <begin position="337"/>
        <end position="356"/>
    </location>
</feature>
<evidence type="ECO:0000256" key="5">
    <source>
        <dbReference type="ARBA" id="ARBA00023136"/>
    </source>
</evidence>
<dbReference type="Proteomes" id="UP000195455">
    <property type="component" value="Unassembled WGS sequence"/>
</dbReference>
<dbReference type="Pfam" id="PF13520">
    <property type="entry name" value="AA_permease_2"/>
    <property type="match status" value="1"/>
</dbReference>
<name>A0A1Y3UGN7_9FIRM</name>
<evidence type="ECO:0000256" key="3">
    <source>
        <dbReference type="ARBA" id="ARBA00022692"/>
    </source>
</evidence>
<dbReference type="InterPro" id="IPR002293">
    <property type="entry name" value="AA/rel_permease1"/>
</dbReference>